<protein>
    <submittedName>
        <fullName evidence="1">Uncharacterized protein</fullName>
    </submittedName>
</protein>
<keyword evidence="2" id="KW-1185">Reference proteome</keyword>
<evidence type="ECO:0000313" key="2">
    <source>
        <dbReference type="Proteomes" id="UP000288102"/>
    </source>
</evidence>
<evidence type="ECO:0000313" key="1">
    <source>
        <dbReference type="EMBL" id="RUT69221.1"/>
    </source>
</evidence>
<proteinExistence type="predicted"/>
<accession>A0A434A493</accession>
<name>A0A434A493_9FLAO</name>
<dbReference type="AlphaFoldDB" id="A0A434A493"/>
<organism evidence="1 2">
    <name type="scientific">Flavobacterium cupreum</name>
    <dbReference type="NCBI Taxonomy" id="2133766"/>
    <lineage>
        <taxon>Bacteria</taxon>
        <taxon>Pseudomonadati</taxon>
        <taxon>Bacteroidota</taxon>
        <taxon>Flavobacteriia</taxon>
        <taxon>Flavobacteriales</taxon>
        <taxon>Flavobacteriaceae</taxon>
        <taxon>Flavobacterium</taxon>
    </lineage>
</organism>
<dbReference type="EMBL" id="QWDM01000011">
    <property type="protein sequence ID" value="RUT69221.1"/>
    <property type="molecule type" value="Genomic_DNA"/>
</dbReference>
<comment type="caution">
    <text evidence="1">The sequence shown here is derived from an EMBL/GenBank/DDBJ whole genome shotgun (WGS) entry which is preliminary data.</text>
</comment>
<gene>
    <name evidence="1" type="ORF">D0817_17090</name>
</gene>
<sequence length="59" mass="6758">MFKKPLSSFETLTTAFFFDFDGGITLRPSTSLRETKITLKKSTHKKNATLRPHFQHTGN</sequence>
<reference evidence="2" key="1">
    <citation type="journal article" date="2019" name="Syst. Appl. Microbiol.">
        <title>Flavobacterium circumlabens sp. nov. and Flavobacterium cupreum sp. nov., two psychrotrophic species isolated from Antarctic environmental samples.</title>
        <authorList>
            <person name="Kralova S."/>
            <person name="Busse H.-J."/>
            <person name="Svec P."/>
            <person name="Maslanova I."/>
            <person name="Stankova E."/>
            <person name="Bartak M."/>
            <person name="Sedlacek I."/>
        </authorList>
    </citation>
    <scope>NUCLEOTIDE SEQUENCE [LARGE SCALE GENOMIC DNA]</scope>
    <source>
        <strain evidence="2">CCM 8825</strain>
    </source>
</reference>
<dbReference type="Proteomes" id="UP000288102">
    <property type="component" value="Unassembled WGS sequence"/>
</dbReference>